<feature type="domain" description="UvrC family homology region profile" evidence="3">
    <location>
        <begin position="299"/>
        <end position="392"/>
    </location>
</feature>
<evidence type="ECO:0000313" key="4">
    <source>
        <dbReference type="EMBL" id="OGL99553.1"/>
    </source>
</evidence>
<dbReference type="Proteomes" id="UP000176501">
    <property type="component" value="Unassembled WGS sequence"/>
</dbReference>
<dbReference type="PROSITE" id="PS50151">
    <property type="entry name" value="UVR"/>
    <property type="match status" value="1"/>
</dbReference>
<dbReference type="CDD" id="cd10434">
    <property type="entry name" value="GIY-YIG_UvrC_Cho"/>
    <property type="match status" value="1"/>
</dbReference>
<sequence length="458" mass="51368">MTFDCLSSRFVKESWFYDSIRLMIPPSVQVKDGRLPDNPGVYFYYGDGGKLLYVGKATSLKRRVATYFSERGDGRGARIAELVSKIARIDYVETPTVIEALVLEANQIKAHAPPYNVLGRDDKSFNYLVITNEEFPRPLLMRGLDLERLGVNPFDKALTPATKKKFLAVFGPYTSGLALKRALALIRPSIPWSTCAPGQKRSCFDRQLGKCPGVCVGEISKAEYRKTVRNLILFFEGKKTAIVRTLKRDMARAAAALDFERAAKLRGQVFALEHIRDVSLIMREDVDLPFAPVRDAGYLDLNGRVEAYDISNISGTSAVGSMVVFEEGKPAKALYRKFRIKTVKGANDFAMMEEVLRRRLSREAAGSKGWGLPALMVIDGGEGQVGRVLRVMDGFGVRVPVVGIAKGFDRKQDRLVYDRTDTELHRAVMRGKEILQRARDEAHRFAVSYHRTLRSKRS</sequence>
<dbReference type="InterPro" id="IPR038476">
    <property type="entry name" value="UvrC_RNase_H_dom_sf"/>
</dbReference>
<evidence type="ECO:0000313" key="5">
    <source>
        <dbReference type="Proteomes" id="UP000176501"/>
    </source>
</evidence>
<dbReference type="SUPFAM" id="SSF82771">
    <property type="entry name" value="GIY-YIG endonuclease"/>
    <property type="match status" value="1"/>
</dbReference>
<feature type="domain" description="GIY-YIG" evidence="2">
    <location>
        <begin position="37"/>
        <end position="117"/>
    </location>
</feature>
<dbReference type="InterPro" id="IPR001162">
    <property type="entry name" value="UvrC_RNase_H_dom"/>
</dbReference>
<dbReference type="AlphaFoldDB" id="A0A1F7W9Q4"/>
<dbReference type="PROSITE" id="PS50165">
    <property type="entry name" value="UVRC"/>
    <property type="match status" value="1"/>
</dbReference>
<dbReference type="PROSITE" id="PS50164">
    <property type="entry name" value="GIY_YIG"/>
    <property type="match status" value="1"/>
</dbReference>
<dbReference type="Gene3D" id="3.30.420.340">
    <property type="entry name" value="UvrC, RNAse H endonuclease domain"/>
    <property type="match status" value="1"/>
</dbReference>
<dbReference type="GO" id="GO:0009381">
    <property type="term" value="F:excinuclease ABC activity"/>
    <property type="evidence" value="ECO:0007669"/>
    <property type="project" value="InterPro"/>
</dbReference>
<dbReference type="PANTHER" id="PTHR30562:SF1">
    <property type="entry name" value="UVRABC SYSTEM PROTEIN C"/>
    <property type="match status" value="1"/>
</dbReference>
<dbReference type="InterPro" id="IPR047296">
    <property type="entry name" value="GIY-YIG_UvrC_Cho"/>
</dbReference>
<name>A0A1F7W9Q4_9BACT</name>
<dbReference type="GO" id="GO:0006289">
    <property type="term" value="P:nucleotide-excision repair"/>
    <property type="evidence" value="ECO:0007669"/>
    <property type="project" value="InterPro"/>
</dbReference>
<dbReference type="GO" id="GO:0009380">
    <property type="term" value="C:excinuclease repair complex"/>
    <property type="evidence" value="ECO:0007669"/>
    <property type="project" value="TreeGrafter"/>
</dbReference>
<gene>
    <name evidence="4" type="ORF">A2304_05465</name>
</gene>
<dbReference type="Pfam" id="PF08459">
    <property type="entry name" value="UvrC_RNaseH_dom"/>
    <property type="match status" value="1"/>
</dbReference>
<dbReference type="Gene3D" id="4.10.860.10">
    <property type="entry name" value="UVR domain"/>
    <property type="match status" value="1"/>
</dbReference>
<dbReference type="PANTHER" id="PTHR30562">
    <property type="entry name" value="UVRC/OXIDOREDUCTASE"/>
    <property type="match status" value="1"/>
</dbReference>
<dbReference type="EMBL" id="MGFE01000002">
    <property type="protein sequence ID" value="OGL99553.1"/>
    <property type="molecule type" value="Genomic_DNA"/>
</dbReference>
<comment type="caution">
    <text evidence="4">The sequence shown here is derived from an EMBL/GenBank/DDBJ whole genome shotgun (WGS) entry which is preliminary data.</text>
</comment>
<feature type="domain" description="UVR" evidence="1">
    <location>
        <begin position="240"/>
        <end position="275"/>
    </location>
</feature>
<accession>A0A1F7W9Q4</accession>
<organism evidence="4 5">
    <name type="scientific">Candidatus Uhrbacteria bacterium RIFOXYB2_FULL_57_15</name>
    <dbReference type="NCBI Taxonomy" id="1802422"/>
    <lineage>
        <taxon>Bacteria</taxon>
        <taxon>Candidatus Uhriibacteriota</taxon>
    </lineage>
</organism>
<evidence type="ECO:0000259" key="2">
    <source>
        <dbReference type="PROSITE" id="PS50164"/>
    </source>
</evidence>
<feature type="non-terminal residue" evidence="4">
    <location>
        <position position="458"/>
    </location>
</feature>
<dbReference type="InterPro" id="IPR035901">
    <property type="entry name" value="GIY-YIG_endonuc_sf"/>
</dbReference>
<reference evidence="4 5" key="1">
    <citation type="journal article" date="2016" name="Nat. Commun.">
        <title>Thousands of microbial genomes shed light on interconnected biogeochemical processes in an aquifer system.</title>
        <authorList>
            <person name="Anantharaman K."/>
            <person name="Brown C.T."/>
            <person name="Hug L.A."/>
            <person name="Sharon I."/>
            <person name="Castelle C.J."/>
            <person name="Probst A.J."/>
            <person name="Thomas B.C."/>
            <person name="Singh A."/>
            <person name="Wilkins M.J."/>
            <person name="Karaoz U."/>
            <person name="Brodie E.L."/>
            <person name="Williams K.H."/>
            <person name="Hubbard S.S."/>
            <person name="Banfield J.F."/>
        </authorList>
    </citation>
    <scope>NUCLEOTIDE SEQUENCE [LARGE SCALE GENOMIC DNA]</scope>
</reference>
<dbReference type="SUPFAM" id="SSF46600">
    <property type="entry name" value="C-terminal UvrC-binding domain of UvrB"/>
    <property type="match status" value="1"/>
</dbReference>
<evidence type="ECO:0008006" key="6">
    <source>
        <dbReference type="Google" id="ProtNLM"/>
    </source>
</evidence>
<dbReference type="Pfam" id="PF01541">
    <property type="entry name" value="GIY-YIG"/>
    <property type="match status" value="1"/>
</dbReference>
<dbReference type="InterPro" id="IPR050066">
    <property type="entry name" value="UvrABC_protein_C"/>
</dbReference>
<evidence type="ECO:0000259" key="1">
    <source>
        <dbReference type="PROSITE" id="PS50151"/>
    </source>
</evidence>
<dbReference type="Pfam" id="PF02151">
    <property type="entry name" value="UVR"/>
    <property type="match status" value="1"/>
</dbReference>
<dbReference type="InterPro" id="IPR036876">
    <property type="entry name" value="UVR_dom_sf"/>
</dbReference>
<dbReference type="SMART" id="SM00465">
    <property type="entry name" value="GIYc"/>
    <property type="match status" value="1"/>
</dbReference>
<evidence type="ECO:0000259" key="3">
    <source>
        <dbReference type="PROSITE" id="PS50165"/>
    </source>
</evidence>
<proteinExistence type="predicted"/>
<dbReference type="InterPro" id="IPR000305">
    <property type="entry name" value="GIY-YIG_endonuc"/>
</dbReference>
<protein>
    <recommendedName>
        <fullName evidence="6">Excinuclease ABC subunit C</fullName>
    </recommendedName>
</protein>
<dbReference type="Gene3D" id="3.40.1440.10">
    <property type="entry name" value="GIY-YIG endonuclease"/>
    <property type="match status" value="1"/>
</dbReference>
<dbReference type="InterPro" id="IPR001943">
    <property type="entry name" value="UVR_dom"/>
</dbReference>